<keyword evidence="2" id="KW-1185">Reference proteome</keyword>
<name>A0ABU9N2Q9_9FLAO</name>
<organism evidence="1 2">
    <name type="scientific">Flavobacterium aureirubrum</name>
    <dbReference type="NCBI Taxonomy" id="3133147"/>
    <lineage>
        <taxon>Bacteria</taxon>
        <taxon>Pseudomonadati</taxon>
        <taxon>Bacteroidota</taxon>
        <taxon>Flavobacteriia</taxon>
        <taxon>Flavobacteriales</taxon>
        <taxon>Flavobacteriaceae</taxon>
        <taxon>Flavobacterium</taxon>
    </lineage>
</organism>
<comment type="caution">
    <text evidence="1">The sequence shown here is derived from an EMBL/GenBank/DDBJ whole genome shotgun (WGS) entry which is preliminary data.</text>
</comment>
<evidence type="ECO:0000313" key="2">
    <source>
        <dbReference type="Proteomes" id="UP001460072"/>
    </source>
</evidence>
<reference evidence="1 2" key="1">
    <citation type="submission" date="2024-03" db="EMBL/GenBank/DDBJ databases">
        <title>Two novel species of the genus Flavobacterium exhibiting potentially degradation of complex polysaccharides.</title>
        <authorList>
            <person name="Lian X."/>
        </authorList>
    </citation>
    <scope>NUCLEOTIDE SEQUENCE [LARGE SCALE GENOMIC DNA]</scope>
    <source>
        <strain evidence="2">j3</strain>
    </source>
</reference>
<protein>
    <recommendedName>
        <fullName evidence="3">SGNH domain-containing protein</fullName>
    </recommendedName>
</protein>
<proteinExistence type="predicted"/>
<sequence>MKKFLIKLLVFGVVFFAADKLFYPLENISPTKEVDKRLEYLLQGKINQDILIFGSSRGARNIMAEEIEISTGLSAYNLSYPGSSIEFHEFLVRTALSNNKKPKLIILCVDNAMTFLPAPALNFRLDRLYPLVKYDAIVDELISRGEKNEYLSQFFYLHKLSKSNFDIQQKKFNAKDTISKLGSMPISFSDSKEKWKIDTLSVYDQKREEKVKVVAFEKIIAMCQKNKIPLVLVSPPLYDYQRDDFFKIVQSRTPKNVHYYVFDKSNPIYTNKDYFFDKTHLKRNGAELFSRELGKFVFKKLELQND</sequence>
<dbReference type="Proteomes" id="UP001460072">
    <property type="component" value="Unassembled WGS sequence"/>
</dbReference>
<accession>A0ABU9N2Q9</accession>
<dbReference type="SUPFAM" id="SSF52266">
    <property type="entry name" value="SGNH hydrolase"/>
    <property type="match status" value="1"/>
</dbReference>
<dbReference type="RefSeq" id="WP_342695233.1">
    <property type="nucleotide sequence ID" value="NZ_JBCGDO010000004.1"/>
</dbReference>
<evidence type="ECO:0000313" key="1">
    <source>
        <dbReference type="EMBL" id="MEM0542012.1"/>
    </source>
</evidence>
<gene>
    <name evidence="1" type="ORF">WFZ85_05260</name>
</gene>
<dbReference type="EMBL" id="JBCGDO010000004">
    <property type="protein sequence ID" value="MEM0542012.1"/>
    <property type="molecule type" value="Genomic_DNA"/>
</dbReference>
<evidence type="ECO:0008006" key="3">
    <source>
        <dbReference type="Google" id="ProtNLM"/>
    </source>
</evidence>